<feature type="region of interest" description="Disordered" evidence="1">
    <location>
        <begin position="1"/>
        <end position="20"/>
    </location>
</feature>
<evidence type="ECO:0000313" key="3">
    <source>
        <dbReference type="Proteomes" id="UP000823910"/>
    </source>
</evidence>
<protein>
    <submittedName>
        <fullName evidence="2">Uncharacterized protein</fullName>
    </submittedName>
</protein>
<proteinExistence type="predicted"/>
<reference evidence="2" key="1">
    <citation type="journal article" date="2021" name="PeerJ">
        <title>Extensive microbial diversity within the chicken gut microbiome revealed by metagenomics and culture.</title>
        <authorList>
            <person name="Gilroy R."/>
            <person name="Ravi A."/>
            <person name="Getino M."/>
            <person name="Pursley I."/>
            <person name="Horton D.L."/>
            <person name="Alikhan N.F."/>
            <person name="Baker D."/>
            <person name="Gharbi K."/>
            <person name="Hall N."/>
            <person name="Watson M."/>
            <person name="Adriaenssens E.M."/>
            <person name="Foster-Nyarko E."/>
            <person name="Jarju S."/>
            <person name="Secka A."/>
            <person name="Antonio M."/>
            <person name="Oren A."/>
            <person name="Chaudhuri R.R."/>
            <person name="La Ragione R."/>
            <person name="Hildebrand F."/>
            <person name="Pallen M.J."/>
        </authorList>
    </citation>
    <scope>NUCLEOTIDE SEQUENCE</scope>
    <source>
        <strain evidence="2">CHK180-15479</strain>
    </source>
</reference>
<comment type="caution">
    <text evidence="2">The sequence shown here is derived from an EMBL/GenBank/DDBJ whole genome shotgun (WGS) entry which is preliminary data.</text>
</comment>
<dbReference type="AlphaFoldDB" id="A0A9D2MXL0"/>
<dbReference type="EMBL" id="DWWT01000002">
    <property type="protein sequence ID" value="HJC04662.1"/>
    <property type="molecule type" value="Genomic_DNA"/>
</dbReference>
<dbReference type="Proteomes" id="UP000823910">
    <property type="component" value="Unassembled WGS sequence"/>
</dbReference>
<gene>
    <name evidence="2" type="ORF">H9704_00630</name>
</gene>
<organism evidence="2 3">
    <name type="scientific">Candidatus Enterocloster excrementipullorum</name>
    <dbReference type="NCBI Taxonomy" id="2838559"/>
    <lineage>
        <taxon>Bacteria</taxon>
        <taxon>Bacillati</taxon>
        <taxon>Bacillota</taxon>
        <taxon>Clostridia</taxon>
        <taxon>Lachnospirales</taxon>
        <taxon>Lachnospiraceae</taxon>
        <taxon>Enterocloster</taxon>
    </lineage>
</organism>
<reference evidence="2" key="2">
    <citation type="submission" date="2021-04" db="EMBL/GenBank/DDBJ databases">
        <authorList>
            <person name="Gilroy R."/>
        </authorList>
    </citation>
    <scope>NUCLEOTIDE SEQUENCE</scope>
    <source>
        <strain evidence="2">CHK180-15479</strain>
    </source>
</reference>
<evidence type="ECO:0000313" key="2">
    <source>
        <dbReference type="EMBL" id="HJC04662.1"/>
    </source>
</evidence>
<accession>A0A9D2MXL0</accession>
<evidence type="ECO:0000256" key="1">
    <source>
        <dbReference type="SAM" id="MobiDB-lite"/>
    </source>
</evidence>
<sequence length="64" mass="6950">MSAGQQGAGPDSGNEKDPWDIDIQACSATDCTGLIPSLPQSEAELHHYEDLYRFTARAAAEKKR</sequence>
<name>A0A9D2MXL0_9FIRM</name>